<evidence type="ECO:0000313" key="1">
    <source>
        <dbReference type="EMBL" id="GAH33995.1"/>
    </source>
</evidence>
<protein>
    <submittedName>
        <fullName evidence="1">Uncharacterized protein</fullName>
    </submittedName>
</protein>
<name>X1FNC6_9ZZZZ</name>
<sequence length="106" mass="10980">CQHMGCWMEIKDDSGEAHIKMAGHSFFVPKTASGRKARVLATLVKNDDDGACAEESHDKMAAAGGAANAPATKGAGAKKGCRAEAEAQLGRPLAKLELVADGVELM</sequence>
<feature type="non-terminal residue" evidence="1">
    <location>
        <position position="1"/>
    </location>
</feature>
<organism evidence="1">
    <name type="scientific">marine sediment metagenome</name>
    <dbReference type="NCBI Taxonomy" id="412755"/>
    <lineage>
        <taxon>unclassified sequences</taxon>
        <taxon>metagenomes</taxon>
        <taxon>ecological metagenomes</taxon>
    </lineage>
</organism>
<dbReference type="EMBL" id="BARU01014547">
    <property type="protein sequence ID" value="GAH33995.1"/>
    <property type="molecule type" value="Genomic_DNA"/>
</dbReference>
<proteinExistence type="predicted"/>
<dbReference type="Pfam" id="PF16267">
    <property type="entry name" value="DUF4920"/>
    <property type="match status" value="1"/>
</dbReference>
<comment type="caution">
    <text evidence="1">The sequence shown here is derived from an EMBL/GenBank/DDBJ whole genome shotgun (WGS) entry which is preliminary data.</text>
</comment>
<reference evidence="1" key="1">
    <citation type="journal article" date="2014" name="Front. Microbiol.">
        <title>High frequency of phylogenetically diverse reductive dehalogenase-homologous genes in deep subseafloor sedimentary metagenomes.</title>
        <authorList>
            <person name="Kawai M."/>
            <person name="Futagami T."/>
            <person name="Toyoda A."/>
            <person name="Takaki Y."/>
            <person name="Nishi S."/>
            <person name="Hori S."/>
            <person name="Arai W."/>
            <person name="Tsubouchi T."/>
            <person name="Morono Y."/>
            <person name="Uchiyama I."/>
            <person name="Ito T."/>
            <person name="Fujiyama A."/>
            <person name="Inagaki F."/>
            <person name="Takami H."/>
        </authorList>
    </citation>
    <scope>NUCLEOTIDE SEQUENCE</scope>
    <source>
        <strain evidence="1">Expedition CK06-06</strain>
    </source>
</reference>
<gene>
    <name evidence="1" type="ORF">S03H2_25601</name>
</gene>
<dbReference type="InterPro" id="IPR032577">
    <property type="entry name" value="DUF4920"/>
</dbReference>
<accession>X1FNC6</accession>
<dbReference type="AlphaFoldDB" id="X1FNC6"/>